<name>A0A2Z7BSX0_9LAMI</name>
<keyword evidence="1" id="KW-0472">Membrane</keyword>
<protein>
    <submittedName>
        <fullName evidence="2">Uncharacterized protein</fullName>
    </submittedName>
</protein>
<keyword evidence="1" id="KW-0812">Transmembrane</keyword>
<gene>
    <name evidence="2" type="ORF">F511_28624</name>
</gene>
<feature type="transmembrane region" description="Helical" evidence="1">
    <location>
        <begin position="105"/>
        <end position="125"/>
    </location>
</feature>
<keyword evidence="3" id="KW-1185">Reference proteome</keyword>
<dbReference type="Proteomes" id="UP000250235">
    <property type="component" value="Unassembled WGS sequence"/>
</dbReference>
<keyword evidence="1" id="KW-1133">Transmembrane helix</keyword>
<reference evidence="2 3" key="1">
    <citation type="journal article" date="2015" name="Proc. Natl. Acad. Sci. U.S.A.">
        <title>The resurrection genome of Boea hygrometrica: A blueprint for survival of dehydration.</title>
        <authorList>
            <person name="Xiao L."/>
            <person name="Yang G."/>
            <person name="Zhang L."/>
            <person name="Yang X."/>
            <person name="Zhao S."/>
            <person name="Ji Z."/>
            <person name="Zhou Q."/>
            <person name="Hu M."/>
            <person name="Wang Y."/>
            <person name="Chen M."/>
            <person name="Xu Y."/>
            <person name="Jin H."/>
            <person name="Xiao X."/>
            <person name="Hu G."/>
            <person name="Bao F."/>
            <person name="Hu Y."/>
            <person name="Wan P."/>
            <person name="Li L."/>
            <person name="Deng X."/>
            <person name="Kuang T."/>
            <person name="Xiang C."/>
            <person name="Zhu J.K."/>
            <person name="Oliver M.J."/>
            <person name="He Y."/>
        </authorList>
    </citation>
    <scope>NUCLEOTIDE SEQUENCE [LARGE SCALE GENOMIC DNA]</scope>
    <source>
        <strain evidence="3">cv. XS01</strain>
    </source>
</reference>
<dbReference type="EMBL" id="KV002513">
    <property type="protein sequence ID" value="KZV37702.1"/>
    <property type="molecule type" value="Genomic_DNA"/>
</dbReference>
<sequence>MDFRRWYFSCEGQQRALRNSEATTFCEQEPAVGFAIVFLCGYRNYVVQLSWKDSVLSGALCTSCFVPDFSGPRCGERNRISRLYACCLADFIHALAYHFLQLLQPLFRCFVVVAVLFLPGCIPGFTAGRGFNPAGGSPGGS</sequence>
<dbReference type="AlphaFoldDB" id="A0A2Z7BSX0"/>
<evidence type="ECO:0000313" key="2">
    <source>
        <dbReference type="EMBL" id="KZV37702.1"/>
    </source>
</evidence>
<accession>A0A2Z7BSX0</accession>
<proteinExistence type="predicted"/>
<evidence type="ECO:0000313" key="3">
    <source>
        <dbReference type="Proteomes" id="UP000250235"/>
    </source>
</evidence>
<organism evidence="2 3">
    <name type="scientific">Dorcoceras hygrometricum</name>
    <dbReference type="NCBI Taxonomy" id="472368"/>
    <lineage>
        <taxon>Eukaryota</taxon>
        <taxon>Viridiplantae</taxon>
        <taxon>Streptophyta</taxon>
        <taxon>Embryophyta</taxon>
        <taxon>Tracheophyta</taxon>
        <taxon>Spermatophyta</taxon>
        <taxon>Magnoliopsida</taxon>
        <taxon>eudicotyledons</taxon>
        <taxon>Gunneridae</taxon>
        <taxon>Pentapetalae</taxon>
        <taxon>asterids</taxon>
        <taxon>lamiids</taxon>
        <taxon>Lamiales</taxon>
        <taxon>Gesneriaceae</taxon>
        <taxon>Didymocarpoideae</taxon>
        <taxon>Trichosporeae</taxon>
        <taxon>Loxocarpinae</taxon>
        <taxon>Dorcoceras</taxon>
    </lineage>
</organism>
<evidence type="ECO:0000256" key="1">
    <source>
        <dbReference type="SAM" id="Phobius"/>
    </source>
</evidence>